<name>A0A136A281_9ALTE</name>
<keyword evidence="3" id="KW-1185">Reference proteome</keyword>
<dbReference type="InterPro" id="IPR014030">
    <property type="entry name" value="Ketoacyl_synth_N"/>
</dbReference>
<comment type="caution">
    <text evidence="2">The sequence shown here is derived from an EMBL/GenBank/DDBJ whole genome shotgun (WGS) entry which is preliminary data.</text>
</comment>
<dbReference type="Pfam" id="PF13723">
    <property type="entry name" value="Ketoacyl-synt_2"/>
    <property type="match status" value="1"/>
</dbReference>
<dbReference type="RefSeq" id="WP_068376595.1">
    <property type="nucleotide sequence ID" value="NZ_LSNE01000005.1"/>
</dbReference>
<dbReference type="OrthoDB" id="9798676at2"/>
<evidence type="ECO:0000259" key="1">
    <source>
        <dbReference type="Pfam" id="PF13723"/>
    </source>
</evidence>
<dbReference type="GO" id="GO:0016746">
    <property type="term" value="F:acyltransferase activity"/>
    <property type="evidence" value="ECO:0007669"/>
    <property type="project" value="InterPro"/>
</dbReference>
<sequence length="250" mass="27182">MSLAFNIAKCVAWASGLATPEDWSRWQKGLLVMQAELALPPLADIPAMQRRRLSPFAKIALHCAIEASGSAQSDIPVVFSSRHGDLHRTTGLIEDIAQGKDLSPTQFGLSVHNAAVGLFSIFSGNQAPISAIAAGQSSFMVGLIDSVAKLKANKLPRILYVYCDLVVPECYSQYVEHDVSIGIGLLIEAAQTPSAMFQLTQSQTEAATHSDHQALDFMKFYMGDETQYVATVNQQLWQLNRNDKVQSSGI</sequence>
<dbReference type="Proteomes" id="UP000070299">
    <property type="component" value="Unassembled WGS sequence"/>
</dbReference>
<reference evidence="3" key="1">
    <citation type="submission" date="2016-02" db="EMBL/GenBank/DDBJ databases">
        <authorList>
            <person name="Schultz-Johansen M."/>
            <person name="Glaring M.A."/>
            <person name="Bech P.K."/>
            <person name="Stougaard P."/>
        </authorList>
    </citation>
    <scope>NUCLEOTIDE SEQUENCE [LARGE SCALE GENOMIC DNA]</scope>
    <source>
        <strain evidence="3">S66</strain>
    </source>
</reference>
<proteinExistence type="predicted"/>
<evidence type="ECO:0000313" key="2">
    <source>
        <dbReference type="EMBL" id="KXI29331.1"/>
    </source>
</evidence>
<dbReference type="Gene3D" id="3.40.47.10">
    <property type="match status" value="1"/>
</dbReference>
<gene>
    <name evidence="2" type="ORF">AX660_14410</name>
</gene>
<evidence type="ECO:0000313" key="3">
    <source>
        <dbReference type="Proteomes" id="UP000070299"/>
    </source>
</evidence>
<dbReference type="STRING" id="1799789.AX660_14410"/>
<organism evidence="2 3">
    <name type="scientific">Paraglaciecola hydrolytica</name>
    <dbReference type="NCBI Taxonomy" id="1799789"/>
    <lineage>
        <taxon>Bacteria</taxon>
        <taxon>Pseudomonadati</taxon>
        <taxon>Pseudomonadota</taxon>
        <taxon>Gammaproteobacteria</taxon>
        <taxon>Alteromonadales</taxon>
        <taxon>Alteromonadaceae</taxon>
        <taxon>Paraglaciecola</taxon>
    </lineage>
</organism>
<dbReference type="EMBL" id="LSNE01000005">
    <property type="protein sequence ID" value="KXI29331.1"/>
    <property type="molecule type" value="Genomic_DNA"/>
</dbReference>
<protein>
    <recommendedName>
        <fullName evidence="1">Beta-ketoacyl synthase-like N-terminal domain-containing protein</fullName>
    </recommendedName>
</protein>
<feature type="domain" description="Beta-ketoacyl synthase-like N-terminal" evidence="1">
    <location>
        <begin position="23"/>
        <end position="238"/>
    </location>
</feature>
<accession>A0A136A281</accession>
<dbReference type="SUPFAM" id="SSF53901">
    <property type="entry name" value="Thiolase-like"/>
    <property type="match status" value="1"/>
</dbReference>
<dbReference type="InterPro" id="IPR016039">
    <property type="entry name" value="Thiolase-like"/>
</dbReference>
<dbReference type="AlphaFoldDB" id="A0A136A281"/>